<evidence type="ECO:0000256" key="2">
    <source>
        <dbReference type="ARBA" id="ARBA00006980"/>
    </source>
</evidence>
<evidence type="ECO:0000259" key="15">
    <source>
        <dbReference type="Pfam" id="PF21305"/>
    </source>
</evidence>
<keyword evidence="4" id="KW-1134">Transmembrane beta strand</keyword>
<accession>A0A4R3HWW0</accession>
<proteinExistence type="inferred from homology"/>
<feature type="domain" description="NolW-like" evidence="14">
    <location>
        <begin position="144"/>
        <end position="204"/>
    </location>
</feature>
<dbReference type="InterPro" id="IPR049371">
    <property type="entry name" value="GspD-like_N0"/>
</dbReference>
<feature type="region of interest" description="Disordered" evidence="11">
    <location>
        <begin position="731"/>
        <end position="767"/>
    </location>
</feature>
<dbReference type="Pfam" id="PF21305">
    <property type="entry name" value="type_II_gspD_N0"/>
    <property type="match status" value="1"/>
</dbReference>
<dbReference type="Pfam" id="PF00263">
    <property type="entry name" value="Secretin"/>
    <property type="match status" value="1"/>
</dbReference>
<dbReference type="RefSeq" id="WP_132257868.1">
    <property type="nucleotide sequence ID" value="NZ_SLZQ01000003.1"/>
</dbReference>
<organism evidence="16 17">
    <name type="scientific">Paucimonas lemoignei</name>
    <name type="common">Pseudomonas lemoignei</name>
    <dbReference type="NCBI Taxonomy" id="29443"/>
    <lineage>
        <taxon>Bacteria</taxon>
        <taxon>Pseudomonadati</taxon>
        <taxon>Pseudomonadota</taxon>
        <taxon>Betaproteobacteria</taxon>
        <taxon>Burkholderiales</taxon>
        <taxon>Burkholderiaceae</taxon>
        <taxon>Paucimonas</taxon>
    </lineage>
</organism>
<gene>
    <name evidence="16" type="ORF">EDC30_10379</name>
</gene>
<evidence type="ECO:0000256" key="12">
    <source>
        <dbReference type="SAM" id="SignalP"/>
    </source>
</evidence>
<feature type="region of interest" description="Disordered" evidence="11">
    <location>
        <begin position="310"/>
        <end position="370"/>
    </location>
</feature>
<evidence type="ECO:0000256" key="1">
    <source>
        <dbReference type="ARBA" id="ARBA00004442"/>
    </source>
</evidence>
<feature type="compositionally biased region" description="Polar residues" evidence="11">
    <location>
        <begin position="745"/>
        <end position="757"/>
    </location>
</feature>
<dbReference type="InterPro" id="IPR005644">
    <property type="entry name" value="NolW-like"/>
</dbReference>
<keyword evidence="17" id="KW-1185">Reference proteome</keyword>
<evidence type="ECO:0000259" key="14">
    <source>
        <dbReference type="Pfam" id="PF03958"/>
    </source>
</evidence>
<feature type="chain" id="PRO_5020793338" evidence="12">
    <location>
        <begin position="36"/>
        <end position="767"/>
    </location>
</feature>
<feature type="domain" description="GspD-like N0" evidence="15">
    <location>
        <begin position="47"/>
        <end position="116"/>
    </location>
</feature>
<keyword evidence="7" id="KW-0653">Protein transport</keyword>
<sequence length="767" mass="79416">MKIKPSKTFQAGKNLCRSGVVAALMCALALPPAYAQQQEPAKGEAVLNFVGADIESVVKAVGHYTNMTFLIDPRVKGTISLISERPVSKSEAFSLLSSALRLQGYTVVIGDGFAKVVPEADAKLQAGPIQAGAATRARGDQIATQIFRLNYESAANLVTVLRPLISPNNTINANPGNNSLVITDYADNLKRMGKIIAALDSPASGDMDVVPVRHAIASDIATMVNRLMEPSAGAPGGADRISLLADSRTNSVIVRAPSAARANLAKSLIAKLDQPTSNPGNVHVVYLKNADATKLAQTLRAVVSADASSLNTNQQGSGLSQSQQGAFGQQGGLGQQGSTGTTSGAGLQSGPLGSGSSTQQAGLQSGSGSAGFIQADPSTNTLIITASEAVYRNLRAVIDKLDARRAQVYVESLIVEVNADNAGDFGVQWLGLSGDSDSRYRVGGVSALNQGGTNIVNLATSLANLGSAEAGVPSIAPGLSLGLFRQINGQLGLGAVLHALRSVSDTNILSTPNLLTLDNEEARIIVGQNVPFITGQYTTAASGGAAGVNPFQTVERRDIGLSLRVKPQVSEGGTIKLGIYQESSDIDSSVSSTAGIITTKRSIETNVLVDDGQIIVLGGLISDTTRDGTDKVPGLGDIPIIGNLFKAQSRQRTKRNLMVFLRPVIIRTAEQNASVVADRYDYIRGAQMTATPRQSLVLPNTGGPMLPPLENGRPVGGTMLQQALPLQPAAVNGTQPASVPAGSMPPSSVQPSTQTVPQPAAVPEPGK</sequence>
<evidence type="ECO:0000259" key="13">
    <source>
        <dbReference type="Pfam" id="PF00263"/>
    </source>
</evidence>
<feature type="compositionally biased region" description="Low complexity" evidence="11">
    <location>
        <begin position="314"/>
        <end position="327"/>
    </location>
</feature>
<dbReference type="OrthoDB" id="9775455at2"/>
<dbReference type="Gene3D" id="3.30.1370.120">
    <property type="match status" value="3"/>
</dbReference>
<dbReference type="InterPro" id="IPR001775">
    <property type="entry name" value="GspD/PilQ"/>
</dbReference>
<evidence type="ECO:0000256" key="8">
    <source>
        <dbReference type="ARBA" id="ARBA00023136"/>
    </source>
</evidence>
<keyword evidence="8" id="KW-0472">Membrane</keyword>
<comment type="subcellular location">
    <subcellularLocation>
        <location evidence="1 10">Cell outer membrane</location>
    </subcellularLocation>
</comment>
<comment type="caution">
    <text evidence="16">The sequence shown here is derived from an EMBL/GenBank/DDBJ whole genome shotgun (WGS) entry which is preliminary data.</text>
</comment>
<feature type="domain" description="NolW-like" evidence="14">
    <location>
        <begin position="282"/>
        <end position="407"/>
    </location>
</feature>
<comment type="similarity">
    <text evidence="2">Belongs to the bacterial secretin family. GSP D subfamily.</text>
</comment>
<dbReference type="GO" id="GO:0015628">
    <property type="term" value="P:protein secretion by the type II secretion system"/>
    <property type="evidence" value="ECO:0007669"/>
    <property type="project" value="InterPro"/>
</dbReference>
<keyword evidence="6 12" id="KW-0732">Signal</keyword>
<protein>
    <submittedName>
        <fullName evidence="16">Type II secretion system protein D (GspD)</fullName>
    </submittedName>
</protein>
<feature type="domain" description="NolW-like" evidence="14">
    <location>
        <begin position="208"/>
        <end position="276"/>
    </location>
</feature>
<feature type="compositionally biased region" description="Gly residues" evidence="11">
    <location>
        <begin position="328"/>
        <end position="337"/>
    </location>
</feature>
<reference evidence="16 17" key="1">
    <citation type="submission" date="2019-03" db="EMBL/GenBank/DDBJ databases">
        <title>Genomic Encyclopedia of Type Strains, Phase IV (KMG-IV): sequencing the most valuable type-strain genomes for metagenomic binning, comparative biology and taxonomic classification.</title>
        <authorList>
            <person name="Goeker M."/>
        </authorList>
    </citation>
    <scope>NUCLEOTIDE SEQUENCE [LARGE SCALE GENOMIC DNA]</scope>
    <source>
        <strain evidence="16 17">DSM 7445</strain>
    </source>
</reference>
<evidence type="ECO:0000256" key="7">
    <source>
        <dbReference type="ARBA" id="ARBA00022927"/>
    </source>
</evidence>
<dbReference type="PANTHER" id="PTHR30332">
    <property type="entry name" value="PROBABLE GENERAL SECRETION PATHWAY PROTEIN D"/>
    <property type="match status" value="1"/>
</dbReference>
<dbReference type="Proteomes" id="UP000295382">
    <property type="component" value="Unassembled WGS sequence"/>
</dbReference>
<evidence type="ECO:0000313" key="16">
    <source>
        <dbReference type="EMBL" id="TCS37787.1"/>
    </source>
</evidence>
<evidence type="ECO:0000256" key="4">
    <source>
        <dbReference type="ARBA" id="ARBA00022452"/>
    </source>
</evidence>
<dbReference type="InterPro" id="IPR013356">
    <property type="entry name" value="T2SS_GspD"/>
</dbReference>
<dbReference type="InterPro" id="IPR038591">
    <property type="entry name" value="NolW-like_sf"/>
</dbReference>
<evidence type="ECO:0000256" key="9">
    <source>
        <dbReference type="ARBA" id="ARBA00023237"/>
    </source>
</evidence>
<feature type="compositionally biased region" description="Low complexity" evidence="11">
    <location>
        <begin position="338"/>
        <end position="370"/>
    </location>
</feature>
<dbReference type="EMBL" id="SLZQ01000003">
    <property type="protein sequence ID" value="TCS37787.1"/>
    <property type="molecule type" value="Genomic_DNA"/>
</dbReference>
<dbReference type="PRINTS" id="PR01032">
    <property type="entry name" value="PHAGEIV"/>
</dbReference>
<keyword evidence="3 10" id="KW-0813">Transport</keyword>
<dbReference type="GO" id="GO:0009279">
    <property type="term" value="C:cell outer membrane"/>
    <property type="evidence" value="ECO:0007669"/>
    <property type="project" value="UniProtKB-SubCell"/>
</dbReference>
<evidence type="ECO:0000256" key="3">
    <source>
        <dbReference type="ARBA" id="ARBA00022448"/>
    </source>
</evidence>
<dbReference type="PRINTS" id="PR00811">
    <property type="entry name" value="BCTERIALGSPD"/>
</dbReference>
<name>A0A4R3HWW0_PAULE</name>
<dbReference type="AlphaFoldDB" id="A0A4R3HWW0"/>
<dbReference type="GO" id="GO:0015627">
    <property type="term" value="C:type II protein secretion system complex"/>
    <property type="evidence" value="ECO:0007669"/>
    <property type="project" value="InterPro"/>
</dbReference>
<evidence type="ECO:0000313" key="17">
    <source>
        <dbReference type="Proteomes" id="UP000295382"/>
    </source>
</evidence>
<evidence type="ECO:0000256" key="11">
    <source>
        <dbReference type="SAM" id="MobiDB-lite"/>
    </source>
</evidence>
<keyword evidence="5" id="KW-0812">Transmembrane</keyword>
<dbReference type="Pfam" id="PF03958">
    <property type="entry name" value="Secretin_N"/>
    <property type="match status" value="3"/>
</dbReference>
<keyword evidence="9" id="KW-0998">Cell outer membrane</keyword>
<evidence type="ECO:0000256" key="6">
    <source>
        <dbReference type="ARBA" id="ARBA00022729"/>
    </source>
</evidence>
<feature type="signal peptide" evidence="12">
    <location>
        <begin position="1"/>
        <end position="35"/>
    </location>
</feature>
<dbReference type="PANTHER" id="PTHR30332:SF24">
    <property type="entry name" value="SECRETIN GSPD-RELATED"/>
    <property type="match status" value="1"/>
</dbReference>
<dbReference type="NCBIfam" id="TIGR02517">
    <property type="entry name" value="type_II_gspD"/>
    <property type="match status" value="1"/>
</dbReference>
<evidence type="ECO:0000256" key="10">
    <source>
        <dbReference type="RuleBase" id="RU004004"/>
    </source>
</evidence>
<dbReference type="InterPro" id="IPR004846">
    <property type="entry name" value="T2SS/T3SS_dom"/>
</dbReference>
<dbReference type="InterPro" id="IPR050810">
    <property type="entry name" value="Bact_Secretion_Sys_Channel"/>
</dbReference>
<evidence type="ECO:0000256" key="5">
    <source>
        <dbReference type="ARBA" id="ARBA00022692"/>
    </source>
</evidence>
<feature type="domain" description="Type II/III secretion system secretin-like" evidence="13">
    <location>
        <begin position="499"/>
        <end position="667"/>
    </location>
</feature>